<reference evidence="11" key="1">
    <citation type="submission" date="2019-12" db="EMBL/GenBank/DDBJ databases">
        <title>Genome sequencing and annotation of Brassica cretica.</title>
        <authorList>
            <person name="Studholme D.J."/>
            <person name="Sarris P.F."/>
        </authorList>
    </citation>
    <scope>NUCLEOTIDE SEQUENCE</scope>
    <source>
        <strain evidence="11">PFS-001/15</strain>
        <tissue evidence="11">Leaf</tissue>
    </source>
</reference>
<dbReference type="InterPro" id="IPR003593">
    <property type="entry name" value="AAA+_ATPase"/>
</dbReference>
<evidence type="ECO:0000313" key="11">
    <source>
        <dbReference type="EMBL" id="KAF2619607.1"/>
    </source>
</evidence>
<evidence type="ECO:0008006" key="13">
    <source>
        <dbReference type="Google" id="ProtNLM"/>
    </source>
</evidence>
<dbReference type="Gene3D" id="1.20.1560.10">
    <property type="entry name" value="ABC transporter type 1, transmembrane domain"/>
    <property type="match status" value="1"/>
</dbReference>
<evidence type="ECO:0000256" key="6">
    <source>
        <dbReference type="ARBA" id="ARBA00022989"/>
    </source>
</evidence>
<dbReference type="SMART" id="SM00382">
    <property type="entry name" value="AAA"/>
    <property type="match status" value="1"/>
</dbReference>
<dbReference type="GO" id="GO:0005524">
    <property type="term" value="F:ATP binding"/>
    <property type="evidence" value="ECO:0007669"/>
    <property type="project" value="UniProtKB-KW"/>
</dbReference>
<name>A0A8S9MM92_BRACR</name>
<keyword evidence="4" id="KW-0547">Nucleotide-binding</keyword>
<evidence type="ECO:0000256" key="1">
    <source>
        <dbReference type="ARBA" id="ARBA00004448"/>
    </source>
</evidence>
<dbReference type="InterPro" id="IPR039421">
    <property type="entry name" value="Type_1_exporter"/>
</dbReference>
<feature type="transmembrane region" description="Helical" evidence="8">
    <location>
        <begin position="50"/>
        <end position="83"/>
    </location>
</feature>
<dbReference type="Pfam" id="PF00005">
    <property type="entry name" value="ABC_tran"/>
    <property type="match status" value="1"/>
</dbReference>
<dbReference type="SUPFAM" id="SSF90123">
    <property type="entry name" value="ABC transporter transmembrane region"/>
    <property type="match status" value="1"/>
</dbReference>
<dbReference type="PANTHER" id="PTHR43394">
    <property type="entry name" value="ATP-DEPENDENT PERMEASE MDL1, MITOCHONDRIAL"/>
    <property type="match status" value="1"/>
</dbReference>
<evidence type="ECO:0000256" key="4">
    <source>
        <dbReference type="ARBA" id="ARBA00022741"/>
    </source>
</evidence>
<dbReference type="GO" id="GO:0005743">
    <property type="term" value="C:mitochondrial inner membrane"/>
    <property type="evidence" value="ECO:0007669"/>
    <property type="project" value="UniProtKB-SubCell"/>
</dbReference>
<dbReference type="InterPro" id="IPR003439">
    <property type="entry name" value="ABC_transporter-like_ATP-bd"/>
</dbReference>
<feature type="domain" description="ABC transporter" evidence="9">
    <location>
        <begin position="162"/>
        <end position="400"/>
    </location>
</feature>
<keyword evidence="7 8" id="KW-0472">Membrane</keyword>
<dbReference type="GO" id="GO:0016887">
    <property type="term" value="F:ATP hydrolysis activity"/>
    <property type="evidence" value="ECO:0007669"/>
    <property type="project" value="InterPro"/>
</dbReference>
<dbReference type="Pfam" id="PF00664">
    <property type="entry name" value="ABC_membrane"/>
    <property type="match status" value="1"/>
</dbReference>
<evidence type="ECO:0000259" key="10">
    <source>
        <dbReference type="PROSITE" id="PS50929"/>
    </source>
</evidence>
<protein>
    <recommendedName>
        <fullName evidence="13">ABC transporter domain-containing protein</fullName>
    </recommendedName>
</protein>
<dbReference type="SUPFAM" id="SSF52540">
    <property type="entry name" value="P-loop containing nucleoside triphosphate hydrolases"/>
    <property type="match status" value="1"/>
</dbReference>
<dbReference type="AlphaFoldDB" id="A0A8S9MM92"/>
<proteinExistence type="predicted"/>
<evidence type="ECO:0000256" key="7">
    <source>
        <dbReference type="ARBA" id="ARBA00023136"/>
    </source>
</evidence>
<keyword evidence="2" id="KW-0813">Transport</keyword>
<evidence type="ECO:0000259" key="9">
    <source>
        <dbReference type="PROSITE" id="PS50893"/>
    </source>
</evidence>
<dbReference type="GO" id="GO:0015421">
    <property type="term" value="F:ABC-type oligopeptide transporter activity"/>
    <property type="evidence" value="ECO:0007669"/>
    <property type="project" value="TreeGrafter"/>
</dbReference>
<keyword evidence="6 8" id="KW-1133">Transmembrane helix</keyword>
<dbReference type="FunFam" id="3.40.50.300:FF:000403">
    <property type="entry name" value="ATP-binding cassette sub-family B member 8, mitochondrial"/>
    <property type="match status" value="1"/>
</dbReference>
<evidence type="ECO:0000256" key="2">
    <source>
        <dbReference type="ARBA" id="ARBA00022448"/>
    </source>
</evidence>
<accession>A0A8S9MM92</accession>
<dbReference type="PANTHER" id="PTHR43394:SF7">
    <property type="entry name" value="ABC TRANSPORTER B FAMILY MEMBER 28"/>
    <property type="match status" value="1"/>
</dbReference>
<dbReference type="InterPro" id="IPR011527">
    <property type="entry name" value="ABC1_TM_dom"/>
</dbReference>
<dbReference type="EMBL" id="QGKW02000007">
    <property type="protein sequence ID" value="KAF2619607.1"/>
    <property type="molecule type" value="Genomic_DNA"/>
</dbReference>
<dbReference type="Gene3D" id="3.40.50.300">
    <property type="entry name" value="P-loop containing nucleotide triphosphate hydrolases"/>
    <property type="match status" value="1"/>
</dbReference>
<evidence type="ECO:0000256" key="5">
    <source>
        <dbReference type="ARBA" id="ARBA00022840"/>
    </source>
</evidence>
<evidence type="ECO:0000256" key="3">
    <source>
        <dbReference type="ARBA" id="ARBA00022692"/>
    </source>
</evidence>
<sequence length="406" mass="44171">MNAIWESVMATLRAQIFRRVLIQKAEFFDKYKVGELTGLLTSDLGALNSIVFGTICILFTLSPQLAPVLGLLMLAVSVLVAVYKRSTVPVYKAHGLAQATMSDCVSETFSAIRTVRSFSGEKRQILFLSSGPNVNIRHLDKYYMSDLKSTNNLRTLTWAGDVCLDDLHFAYPLRPDVKVLDGFSLTLRAGTVTALVGSSGAGKSTIVQLLARFYEPTQGRITVAGEDVRMFDKSEWAKVISIVNQEPVLFSLSVAENIAYGLPNDLVSKDDIIKAAKAANAHEFIISLPQGYDTLVGERGGLLSGGQRQRVAIARALLKNAPILILDEATSALDAVSERLVQSALNRLMKDRTTLVIAHRLSTVQNAHQIAVCSDGKIIELGTHSELVAQKGSYASLVGTQRLAFE</sequence>
<keyword evidence="5" id="KW-0067">ATP-binding</keyword>
<comment type="subcellular location">
    <subcellularLocation>
        <location evidence="1">Mitochondrion inner membrane</location>
        <topology evidence="1">Multi-pass membrane protein</topology>
    </subcellularLocation>
</comment>
<dbReference type="InterPro" id="IPR036640">
    <property type="entry name" value="ABC1_TM_sf"/>
</dbReference>
<keyword evidence="3 8" id="KW-0812">Transmembrane</keyword>
<gene>
    <name evidence="11" type="ORF">F2Q68_00040370</name>
</gene>
<dbReference type="InterPro" id="IPR027417">
    <property type="entry name" value="P-loop_NTPase"/>
</dbReference>
<comment type="caution">
    <text evidence="11">The sequence shown here is derived from an EMBL/GenBank/DDBJ whole genome shotgun (WGS) entry which is preliminary data.</text>
</comment>
<dbReference type="PROSITE" id="PS00211">
    <property type="entry name" value="ABC_TRANSPORTER_1"/>
    <property type="match status" value="1"/>
</dbReference>
<evidence type="ECO:0000256" key="8">
    <source>
        <dbReference type="SAM" id="Phobius"/>
    </source>
</evidence>
<organism evidence="11 12">
    <name type="scientific">Brassica cretica</name>
    <name type="common">Mustard</name>
    <dbReference type="NCBI Taxonomy" id="69181"/>
    <lineage>
        <taxon>Eukaryota</taxon>
        <taxon>Viridiplantae</taxon>
        <taxon>Streptophyta</taxon>
        <taxon>Embryophyta</taxon>
        <taxon>Tracheophyta</taxon>
        <taxon>Spermatophyta</taxon>
        <taxon>Magnoliopsida</taxon>
        <taxon>eudicotyledons</taxon>
        <taxon>Gunneridae</taxon>
        <taxon>Pentapetalae</taxon>
        <taxon>rosids</taxon>
        <taxon>malvids</taxon>
        <taxon>Brassicales</taxon>
        <taxon>Brassicaceae</taxon>
        <taxon>Brassiceae</taxon>
        <taxon>Brassica</taxon>
    </lineage>
</organism>
<dbReference type="PROSITE" id="PS50929">
    <property type="entry name" value="ABC_TM1F"/>
    <property type="match status" value="1"/>
</dbReference>
<dbReference type="PROSITE" id="PS50893">
    <property type="entry name" value="ABC_TRANSPORTER_2"/>
    <property type="match status" value="1"/>
</dbReference>
<evidence type="ECO:0000313" key="12">
    <source>
        <dbReference type="Proteomes" id="UP000712281"/>
    </source>
</evidence>
<dbReference type="GO" id="GO:0090374">
    <property type="term" value="P:oligopeptide export from mitochondrion"/>
    <property type="evidence" value="ECO:0007669"/>
    <property type="project" value="TreeGrafter"/>
</dbReference>
<feature type="domain" description="ABC transmembrane type-1" evidence="10">
    <location>
        <begin position="1"/>
        <end position="125"/>
    </location>
</feature>
<dbReference type="Proteomes" id="UP000712281">
    <property type="component" value="Unassembled WGS sequence"/>
</dbReference>
<dbReference type="InterPro" id="IPR017871">
    <property type="entry name" value="ABC_transporter-like_CS"/>
</dbReference>